<dbReference type="Proteomes" id="UP001552594">
    <property type="component" value="Unassembled WGS sequence"/>
</dbReference>
<organism evidence="1 2">
    <name type="scientific">Streptomyces orinoci</name>
    <name type="common">Streptoverticillium orinoci</name>
    <dbReference type="NCBI Taxonomy" id="67339"/>
    <lineage>
        <taxon>Bacteria</taxon>
        <taxon>Bacillati</taxon>
        <taxon>Actinomycetota</taxon>
        <taxon>Actinomycetes</taxon>
        <taxon>Kitasatosporales</taxon>
        <taxon>Streptomycetaceae</taxon>
        <taxon>Streptomyces</taxon>
    </lineage>
</organism>
<dbReference type="Pfam" id="PF11578">
    <property type="entry name" value="DUF3237"/>
    <property type="match status" value="1"/>
</dbReference>
<proteinExistence type="predicted"/>
<dbReference type="RefSeq" id="WP_109280220.1">
    <property type="nucleotide sequence ID" value="NZ_JBFAUK010000012.1"/>
</dbReference>
<accession>A0ABV3K0F0</accession>
<dbReference type="Gene3D" id="2.40.160.20">
    <property type="match status" value="1"/>
</dbReference>
<evidence type="ECO:0000313" key="2">
    <source>
        <dbReference type="Proteomes" id="UP001552594"/>
    </source>
</evidence>
<comment type="caution">
    <text evidence="1">The sequence shown here is derived from an EMBL/GenBank/DDBJ whole genome shotgun (WGS) entry which is preliminary data.</text>
</comment>
<reference evidence="1 2" key="1">
    <citation type="submission" date="2024-06" db="EMBL/GenBank/DDBJ databases">
        <title>The Natural Products Discovery Center: Release of the First 8490 Sequenced Strains for Exploring Actinobacteria Biosynthetic Diversity.</title>
        <authorList>
            <person name="Kalkreuter E."/>
            <person name="Kautsar S.A."/>
            <person name="Yang D."/>
            <person name="Bader C.D."/>
            <person name="Teijaro C.N."/>
            <person name="Fluegel L."/>
            <person name="Davis C.M."/>
            <person name="Simpson J.R."/>
            <person name="Lauterbach L."/>
            <person name="Steele A.D."/>
            <person name="Gui C."/>
            <person name="Meng S."/>
            <person name="Li G."/>
            <person name="Viehrig K."/>
            <person name="Ye F."/>
            <person name="Su P."/>
            <person name="Kiefer A.F."/>
            <person name="Nichols A."/>
            <person name="Cepeda A.J."/>
            <person name="Yan W."/>
            <person name="Fan B."/>
            <person name="Jiang Y."/>
            <person name="Adhikari A."/>
            <person name="Zheng C.-J."/>
            <person name="Schuster L."/>
            <person name="Cowan T.M."/>
            <person name="Smanski M.J."/>
            <person name="Chevrette M.G."/>
            <person name="De Carvalho L.P.S."/>
            <person name="Shen B."/>
        </authorList>
    </citation>
    <scope>NUCLEOTIDE SEQUENCE [LARGE SCALE GENOMIC DNA]</scope>
    <source>
        <strain evidence="1 2">NPDC052347</strain>
    </source>
</reference>
<evidence type="ECO:0000313" key="1">
    <source>
        <dbReference type="EMBL" id="MEV5508182.1"/>
    </source>
</evidence>
<keyword evidence="2" id="KW-1185">Reference proteome</keyword>
<protein>
    <submittedName>
        <fullName evidence="1">DUF3237 family protein</fullName>
    </submittedName>
</protein>
<name>A0ABV3K0F0_STRON</name>
<sequence>MSSWTPMEWMVAQFDTGVSRYQWLTRSLFVGEGRLAGPRTIGYRIHRLD</sequence>
<dbReference type="EMBL" id="JBFAUK010000012">
    <property type="protein sequence ID" value="MEV5508182.1"/>
    <property type="molecule type" value="Genomic_DNA"/>
</dbReference>
<gene>
    <name evidence="1" type="ORF">AB0L16_17130</name>
</gene>